<sequence>MGRADDNTVEIQVNKYPSTYALSDKLKAELDANPDQLKEGDEITFGYQDNPEDAAYQVVITWINKVEQ</sequence>
<name>A0A1I2YAL1_9FIRM</name>
<organism evidence="1 2">
    <name type="scientific">Desulfotruncus arcticus DSM 17038</name>
    <dbReference type="NCBI Taxonomy" id="1121424"/>
    <lineage>
        <taxon>Bacteria</taxon>
        <taxon>Bacillati</taxon>
        <taxon>Bacillota</taxon>
        <taxon>Clostridia</taxon>
        <taxon>Eubacteriales</taxon>
        <taxon>Desulfallaceae</taxon>
        <taxon>Desulfotruncus</taxon>
    </lineage>
</organism>
<reference evidence="2" key="1">
    <citation type="submission" date="2016-10" db="EMBL/GenBank/DDBJ databases">
        <authorList>
            <person name="Varghese N."/>
            <person name="Submissions S."/>
        </authorList>
    </citation>
    <scope>NUCLEOTIDE SEQUENCE [LARGE SCALE GENOMIC DNA]</scope>
    <source>
        <strain evidence="2">DSM 17038</strain>
    </source>
</reference>
<gene>
    <name evidence="1" type="ORF">SAMN05660649_04355</name>
</gene>
<proteinExistence type="predicted"/>
<dbReference type="EMBL" id="FOOX01000020">
    <property type="protein sequence ID" value="SFH22798.1"/>
    <property type="molecule type" value="Genomic_DNA"/>
</dbReference>
<evidence type="ECO:0000313" key="2">
    <source>
        <dbReference type="Proteomes" id="UP000199337"/>
    </source>
</evidence>
<evidence type="ECO:0000313" key="1">
    <source>
        <dbReference type="EMBL" id="SFH22798.1"/>
    </source>
</evidence>
<dbReference type="AlphaFoldDB" id="A0A1I2YAL1"/>
<dbReference type="Proteomes" id="UP000199337">
    <property type="component" value="Unassembled WGS sequence"/>
</dbReference>
<accession>A0A1I2YAL1</accession>
<protein>
    <submittedName>
        <fullName evidence="1">Uncharacterized protein</fullName>
    </submittedName>
</protein>
<keyword evidence="2" id="KW-1185">Reference proteome</keyword>